<evidence type="ECO:0000313" key="2">
    <source>
        <dbReference type="EMBL" id="TWU20972.1"/>
    </source>
</evidence>
<name>A0A5C6CA08_9BACT</name>
<organism evidence="2 3">
    <name type="scientific">Novipirellula galeiformis</name>
    <dbReference type="NCBI Taxonomy" id="2528004"/>
    <lineage>
        <taxon>Bacteria</taxon>
        <taxon>Pseudomonadati</taxon>
        <taxon>Planctomycetota</taxon>
        <taxon>Planctomycetia</taxon>
        <taxon>Pirellulales</taxon>
        <taxon>Pirellulaceae</taxon>
        <taxon>Novipirellula</taxon>
    </lineage>
</organism>
<feature type="transmembrane region" description="Helical" evidence="1">
    <location>
        <begin position="27"/>
        <end position="53"/>
    </location>
</feature>
<proteinExistence type="predicted"/>
<comment type="caution">
    <text evidence="2">The sequence shown here is derived from an EMBL/GenBank/DDBJ whole genome shotgun (WGS) entry which is preliminary data.</text>
</comment>
<protein>
    <submittedName>
        <fullName evidence="2">Uncharacterized protein</fullName>
    </submittedName>
</protein>
<keyword evidence="1" id="KW-1133">Transmembrane helix</keyword>
<evidence type="ECO:0000256" key="1">
    <source>
        <dbReference type="SAM" id="Phobius"/>
    </source>
</evidence>
<reference evidence="2 3" key="1">
    <citation type="submission" date="2019-02" db="EMBL/GenBank/DDBJ databases">
        <title>Deep-cultivation of Planctomycetes and their phenomic and genomic characterization uncovers novel biology.</title>
        <authorList>
            <person name="Wiegand S."/>
            <person name="Jogler M."/>
            <person name="Boedeker C."/>
            <person name="Pinto D."/>
            <person name="Vollmers J."/>
            <person name="Rivas-Marin E."/>
            <person name="Kohn T."/>
            <person name="Peeters S.H."/>
            <person name="Heuer A."/>
            <person name="Rast P."/>
            <person name="Oberbeckmann S."/>
            <person name="Bunk B."/>
            <person name="Jeske O."/>
            <person name="Meyerdierks A."/>
            <person name="Storesund J.E."/>
            <person name="Kallscheuer N."/>
            <person name="Luecker S."/>
            <person name="Lage O.M."/>
            <person name="Pohl T."/>
            <person name="Merkel B.J."/>
            <person name="Hornburger P."/>
            <person name="Mueller R.-W."/>
            <person name="Bruemmer F."/>
            <person name="Labrenz M."/>
            <person name="Spormann A.M."/>
            <person name="Op Den Camp H."/>
            <person name="Overmann J."/>
            <person name="Amann R."/>
            <person name="Jetten M.S.M."/>
            <person name="Mascher T."/>
            <person name="Medema M.H."/>
            <person name="Devos D.P."/>
            <person name="Kaster A.-K."/>
            <person name="Ovreas L."/>
            <person name="Rohde M."/>
            <person name="Galperin M.Y."/>
            <person name="Jogler C."/>
        </authorList>
    </citation>
    <scope>NUCLEOTIDE SEQUENCE [LARGE SCALE GENOMIC DNA]</scope>
    <source>
        <strain evidence="2 3">Pla52o</strain>
    </source>
</reference>
<keyword evidence="1" id="KW-0812">Transmembrane</keyword>
<dbReference type="AlphaFoldDB" id="A0A5C6CA08"/>
<accession>A0A5C6CA08</accession>
<evidence type="ECO:0000313" key="3">
    <source>
        <dbReference type="Proteomes" id="UP000316304"/>
    </source>
</evidence>
<keyword evidence="1" id="KW-0472">Membrane</keyword>
<keyword evidence="3" id="KW-1185">Reference proteome</keyword>
<dbReference type="Proteomes" id="UP000316304">
    <property type="component" value="Unassembled WGS sequence"/>
</dbReference>
<sequence>MTLPSVTTGSCSTASCCRPRSPRHGMLLLELVVALAVSTLLIAGLHASLAIAIRSMPDSQGSTASALRGTRIADQLTTELETAVYITERSATTIGFTVPDRNGDGLAERIRYAWTGTPGGPLTRQYNDAAPLTIADAVELFNLTPSFKSVSETYPTVGVEDASESLLLDYSGTSGLDDNDIESSDWVGQHFTMTLPAGAYAWRPTRVEFRAKRTSLFSRTTVQMRPATINLTPQSTVIEQHSLYNLLLPSYYSWPSFDFSDIQPIASDGSICLVLEHGTTSKSLTVESTNAASGMVKTDNAGASWSYHNSKSLVSRMYGKLTRSSGSQAVNSTYLTSMDVTLQMKANTPTLQWTLACLNHPELLANQWVTKFLQNPTRMDVNGDGSGDWSVDGGGTFDQDSLVNEVWRTSGTQLNTTPNCDFDTTTVVDVKFQNTSVGGNGATFKINALRSGSTCAPVRAYLQKQTDGSQALTLVTKSNDATTRRLISVTGLPNQPVLLHLIIEPATSSVSLSVNDIQYGTFALSPFQSSDSNRSACLGTDTSTSEFSYARIRVMEPQP</sequence>
<dbReference type="EMBL" id="SJPT01000007">
    <property type="protein sequence ID" value="TWU20972.1"/>
    <property type="molecule type" value="Genomic_DNA"/>
</dbReference>
<gene>
    <name evidence="2" type="ORF">Pla52o_40040</name>
</gene>